<reference evidence="1" key="1">
    <citation type="submission" date="2021-02" db="EMBL/GenBank/DDBJ databases">
        <authorList>
            <person name="Nowell W R."/>
        </authorList>
    </citation>
    <scope>NUCLEOTIDE SEQUENCE</scope>
</reference>
<evidence type="ECO:0000313" key="1">
    <source>
        <dbReference type="EMBL" id="CAF3758446.1"/>
    </source>
</evidence>
<dbReference type="Proteomes" id="UP000663823">
    <property type="component" value="Unassembled WGS sequence"/>
</dbReference>
<evidence type="ECO:0000313" key="2">
    <source>
        <dbReference type="Proteomes" id="UP000663823"/>
    </source>
</evidence>
<name>A0A818Z153_9BILA</name>
<protein>
    <submittedName>
        <fullName evidence="1">Uncharacterized protein</fullName>
    </submittedName>
</protein>
<gene>
    <name evidence="1" type="ORF">OTI717_LOCUS15980</name>
</gene>
<proteinExistence type="predicted"/>
<accession>A0A818Z153</accession>
<dbReference type="EMBL" id="CAJOAX010001946">
    <property type="protein sequence ID" value="CAF3758446.1"/>
    <property type="molecule type" value="Genomic_DNA"/>
</dbReference>
<sequence>MATHNFVAKNQKTNIIVITEDDETFQNLLSIIEKSDNSGELADITRHVITESIEDKTKPSYKHRKSDLTCVNSTIDHLHITQLSPVQQTISPIQYLFLTPDGYNRINSVKLSYETAFQPLTIEHDISVLDCVIDRRSALLYATSIYYNIGMKLITFIRNIPEFELLHEQDRFILVKYNSPLNGMPNPDHVVKPMTTEQFAPFNVEPPPSASRSVNVDIDTVREVKTAKSIGPLAKVTLGVLVVCGLAAAIAVPIGLTQRAIAETATPTTIITTTTTPPPIVAITRTGDPIIGVYNTTAGGSIGGVNAFYAGPSEYPTYAIDNSTSTKYLNFGVNTGGITVYQP</sequence>
<comment type="caution">
    <text evidence="1">The sequence shown here is derived from an EMBL/GenBank/DDBJ whole genome shotgun (WGS) entry which is preliminary data.</text>
</comment>
<organism evidence="1 2">
    <name type="scientific">Rotaria sordida</name>
    <dbReference type="NCBI Taxonomy" id="392033"/>
    <lineage>
        <taxon>Eukaryota</taxon>
        <taxon>Metazoa</taxon>
        <taxon>Spiralia</taxon>
        <taxon>Gnathifera</taxon>
        <taxon>Rotifera</taxon>
        <taxon>Eurotatoria</taxon>
        <taxon>Bdelloidea</taxon>
        <taxon>Philodinida</taxon>
        <taxon>Philodinidae</taxon>
        <taxon>Rotaria</taxon>
    </lineage>
</organism>
<feature type="non-terminal residue" evidence="1">
    <location>
        <position position="343"/>
    </location>
</feature>
<dbReference type="AlphaFoldDB" id="A0A818Z153"/>